<dbReference type="PROSITE" id="PS51318">
    <property type="entry name" value="TAT"/>
    <property type="match status" value="1"/>
</dbReference>
<feature type="chain" id="PRO_5037127016" evidence="2">
    <location>
        <begin position="26"/>
        <end position="342"/>
    </location>
</feature>
<evidence type="ECO:0000256" key="1">
    <source>
        <dbReference type="ARBA" id="ARBA00022729"/>
    </source>
</evidence>
<reference evidence="3" key="1">
    <citation type="journal article" date="2014" name="Int. J. Syst. Evol. Microbiol.">
        <title>Complete genome sequence of Corynebacterium casei LMG S-19264T (=DSM 44701T), isolated from a smear-ripened cheese.</title>
        <authorList>
            <consortium name="US DOE Joint Genome Institute (JGI-PGF)"/>
            <person name="Walter F."/>
            <person name="Albersmeier A."/>
            <person name="Kalinowski J."/>
            <person name="Ruckert C."/>
        </authorList>
    </citation>
    <scope>NUCLEOTIDE SEQUENCE</scope>
    <source>
        <strain evidence="3">KCTC 42651</strain>
    </source>
</reference>
<name>A0A919CMK1_9PROT</name>
<dbReference type="PANTHER" id="PTHR33376">
    <property type="match status" value="1"/>
</dbReference>
<dbReference type="NCBIfam" id="NF037995">
    <property type="entry name" value="TRAP_S1"/>
    <property type="match status" value="1"/>
</dbReference>
<accession>A0A919CMK1</accession>
<dbReference type="Gene3D" id="3.40.190.170">
    <property type="entry name" value="Bacterial extracellular solute-binding protein, family 7"/>
    <property type="match status" value="1"/>
</dbReference>
<reference evidence="3" key="2">
    <citation type="submission" date="2020-09" db="EMBL/GenBank/DDBJ databases">
        <authorList>
            <person name="Sun Q."/>
            <person name="Kim S."/>
        </authorList>
    </citation>
    <scope>NUCLEOTIDE SEQUENCE</scope>
    <source>
        <strain evidence="3">KCTC 42651</strain>
    </source>
</reference>
<dbReference type="CDD" id="cd13665">
    <property type="entry name" value="PBP2_TRAP_Dctp3_4"/>
    <property type="match status" value="1"/>
</dbReference>
<dbReference type="InterPro" id="IPR006311">
    <property type="entry name" value="TAT_signal"/>
</dbReference>
<comment type="caution">
    <text evidence="3">The sequence shown here is derived from an EMBL/GenBank/DDBJ whole genome shotgun (WGS) entry which is preliminary data.</text>
</comment>
<proteinExistence type="predicted"/>
<dbReference type="RefSeq" id="WP_189986963.1">
    <property type="nucleotide sequence ID" value="NZ_BMZS01000001.1"/>
</dbReference>
<dbReference type="Proteomes" id="UP000630353">
    <property type="component" value="Unassembled WGS sequence"/>
</dbReference>
<dbReference type="Pfam" id="PF03480">
    <property type="entry name" value="DctP"/>
    <property type="match status" value="1"/>
</dbReference>
<evidence type="ECO:0000256" key="2">
    <source>
        <dbReference type="SAM" id="SignalP"/>
    </source>
</evidence>
<dbReference type="SUPFAM" id="SSF53850">
    <property type="entry name" value="Periplasmic binding protein-like II"/>
    <property type="match status" value="1"/>
</dbReference>
<dbReference type="GO" id="GO:0055085">
    <property type="term" value="P:transmembrane transport"/>
    <property type="evidence" value="ECO:0007669"/>
    <property type="project" value="InterPro"/>
</dbReference>
<evidence type="ECO:0000313" key="4">
    <source>
        <dbReference type="Proteomes" id="UP000630353"/>
    </source>
</evidence>
<organism evidence="3 4">
    <name type="scientific">Thalassobaculum fulvum</name>
    <dbReference type="NCBI Taxonomy" id="1633335"/>
    <lineage>
        <taxon>Bacteria</taxon>
        <taxon>Pseudomonadati</taxon>
        <taxon>Pseudomonadota</taxon>
        <taxon>Alphaproteobacteria</taxon>
        <taxon>Rhodospirillales</taxon>
        <taxon>Thalassobaculaceae</taxon>
        <taxon>Thalassobaculum</taxon>
    </lineage>
</organism>
<dbReference type="InterPro" id="IPR018389">
    <property type="entry name" value="DctP_fam"/>
</dbReference>
<dbReference type="EMBL" id="BMZS01000001">
    <property type="protein sequence ID" value="GHD39399.1"/>
    <property type="molecule type" value="Genomic_DNA"/>
</dbReference>
<keyword evidence="1 2" id="KW-0732">Signal</keyword>
<evidence type="ECO:0000313" key="3">
    <source>
        <dbReference type="EMBL" id="GHD39399.1"/>
    </source>
</evidence>
<feature type="signal peptide" evidence="2">
    <location>
        <begin position="1"/>
        <end position="25"/>
    </location>
</feature>
<sequence>MQTRRLVLGALAAAALSFPFAAAQAADVTLRVHHFLPPVANTQTKVLEPWKKEVEQASGGRIAIEIFPAMQLGGKPPQLIDQARDGVVDIVWTLPSYTPGRFPTTAVFELPFMVSTAAATTQAMQEFYEKNLRDEYADVHPLMFHVHARGVIHTKDPVAKIEDLDGLKIRAPSRSIGKALETMGATPVFMPVPALPEALSKGVVDGAVIPWEITIPLKISELVDNHLEIPGPRGLYTSVFVLAMNKARYEGMPADLRKILDDHTGMHMARWVGKVWDEIEQPGLAKAKQSGAVRQLSAEQVERMRNVTASVRGDWIAEMNKAGKDGAALLKEASVLIDKYSQ</sequence>
<keyword evidence="4" id="KW-1185">Reference proteome</keyword>
<dbReference type="InterPro" id="IPR038404">
    <property type="entry name" value="TRAP_DctP_sf"/>
</dbReference>
<dbReference type="AlphaFoldDB" id="A0A919CMK1"/>
<dbReference type="PANTHER" id="PTHR33376:SF15">
    <property type="entry name" value="BLL6794 PROTEIN"/>
    <property type="match status" value="1"/>
</dbReference>
<gene>
    <name evidence="3" type="ORF">GCM10017083_01210</name>
</gene>
<protein>
    <submittedName>
        <fullName evidence="3">C4-dicarboxylate ABC transporter</fullName>
    </submittedName>
</protein>